<dbReference type="EMBL" id="JAWIIV010000004">
    <property type="protein sequence ID" value="MEC4719013.1"/>
    <property type="molecule type" value="Genomic_DNA"/>
</dbReference>
<organism evidence="1 2">
    <name type="scientific">Noviherbaspirillum album</name>
    <dbReference type="NCBI Taxonomy" id="3080276"/>
    <lineage>
        <taxon>Bacteria</taxon>
        <taxon>Pseudomonadati</taxon>
        <taxon>Pseudomonadota</taxon>
        <taxon>Betaproteobacteria</taxon>
        <taxon>Burkholderiales</taxon>
        <taxon>Oxalobacteraceae</taxon>
        <taxon>Noviherbaspirillum</taxon>
    </lineage>
</organism>
<evidence type="ECO:0000313" key="1">
    <source>
        <dbReference type="EMBL" id="MEC4719013.1"/>
    </source>
</evidence>
<proteinExistence type="predicted"/>
<keyword evidence="2" id="KW-1185">Reference proteome</keyword>
<protein>
    <submittedName>
        <fullName evidence="1">Uncharacterized protein</fullName>
    </submittedName>
</protein>
<reference evidence="1 2" key="1">
    <citation type="submission" date="2023-10" db="EMBL/GenBank/DDBJ databases">
        <title>Noviherbaspirillum sp. CPCC 100848 genome assembly.</title>
        <authorList>
            <person name="Li X.Y."/>
            <person name="Fang X.M."/>
        </authorList>
    </citation>
    <scope>NUCLEOTIDE SEQUENCE [LARGE SCALE GENOMIC DNA]</scope>
    <source>
        <strain evidence="1 2">CPCC 100848</strain>
    </source>
</reference>
<sequence>MSTVIHHRGIKIVTLAHDERIVDHCRQGDIAIVREEAGWWTYFVGADGKTDGYDAPFDSYDKALWTAKAAAEFSAE</sequence>
<dbReference type="RefSeq" id="WP_326505727.1">
    <property type="nucleotide sequence ID" value="NZ_JAWIIV010000004.1"/>
</dbReference>
<accession>A0ABU6J6F2</accession>
<evidence type="ECO:0000313" key="2">
    <source>
        <dbReference type="Proteomes" id="UP001352263"/>
    </source>
</evidence>
<comment type="caution">
    <text evidence="1">The sequence shown here is derived from an EMBL/GenBank/DDBJ whole genome shotgun (WGS) entry which is preliminary data.</text>
</comment>
<name>A0ABU6J6F2_9BURK</name>
<dbReference type="Proteomes" id="UP001352263">
    <property type="component" value="Unassembled WGS sequence"/>
</dbReference>
<gene>
    <name evidence="1" type="ORF">RY831_07630</name>
</gene>